<dbReference type="STRING" id="398512.Bccel_1730"/>
<evidence type="ECO:0000313" key="2">
    <source>
        <dbReference type="EMBL" id="KNY26468.1"/>
    </source>
</evidence>
<accession>A0A0L6JL61</accession>
<proteinExistence type="predicted"/>
<dbReference type="PANTHER" id="PTHR43845:SF1">
    <property type="entry name" value="BLR5969 PROTEIN"/>
    <property type="match status" value="1"/>
</dbReference>
<keyword evidence="2" id="KW-0436">Ligase</keyword>
<dbReference type="PATRIC" id="fig|398512.5.peg.1800"/>
<protein>
    <submittedName>
        <fullName evidence="2">AMP-dependent synthetase and ligase</fullName>
    </submittedName>
</protein>
<dbReference type="eggNOG" id="COG1541">
    <property type="taxonomic scope" value="Bacteria"/>
</dbReference>
<reference evidence="3" key="1">
    <citation type="submission" date="2015-07" db="EMBL/GenBank/DDBJ databases">
        <title>Near-Complete Genome Sequence of the Cellulolytic Bacterium Bacteroides (Pseudobacteroides) cellulosolvens ATCC 35603.</title>
        <authorList>
            <person name="Dassa B."/>
            <person name="Utturkar S.M."/>
            <person name="Klingeman D.M."/>
            <person name="Hurt R.A."/>
            <person name="Keller M."/>
            <person name="Xu J."/>
            <person name="Reddy Y.H.K."/>
            <person name="Borovok I."/>
            <person name="Grinberg I.R."/>
            <person name="Lamed R."/>
            <person name="Zhivin O."/>
            <person name="Bayer E.A."/>
            <person name="Brown S.D."/>
        </authorList>
    </citation>
    <scope>NUCLEOTIDE SEQUENCE [LARGE SCALE GENOMIC DNA]</scope>
    <source>
        <strain evidence="3">DSM 2933</strain>
    </source>
</reference>
<dbReference type="InterPro" id="IPR042099">
    <property type="entry name" value="ANL_N_sf"/>
</dbReference>
<evidence type="ECO:0000313" key="3">
    <source>
        <dbReference type="Proteomes" id="UP000036923"/>
    </source>
</evidence>
<organism evidence="2 3">
    <name type="scientific">Pseudobacteroides cellulosolvens ATCC 35603 = DSM 2933</name>
    <dbReference type="NCBI Taxonomy" id="398512"/>
    <lineage>
        <taxon>Bacteria</taxon>
        <taxon>Bacillati</taxon>
        <taxon>Bacillota</taxon>
        <taxon>Clostridia</taxon>
        <taxon>Eubacteriales</taxon>
        <taxon>Oscillospiraceae</taxon>
        <taxon>Pseudobacteroides</taxon>
    </lineage>
</organism>
<sequence length="437" mass="50779">MNENVLKKLNETLTQSRKSHFNKNRIPDRKIVSIEEFKRLPFTTKDDIINNSPNGFVCVPKKELYQYHDTFSFSGGSSVSWFTKSELIECAKKINSGGIGFNEDDRVLVRFPYALSTTAHFTHIAAQMKNACVIPTSSKNNITPFTRIVYMMKKLDVTVLATMPIQALLIAETAQMMGYNIKSDFTALRAIYTAGEALTPTMRKSIERMWGVPIYDYFSTTEVGPVMIECEHRNTHPLDENFLFEVLDENLDKEVEAGKTGALAITTLNKKATPLIRYLTGDRARILYKECACGRKISMEIEGRKRDSVIVEDREFDVWILEEMVSYLPVNGMWLSIPYRNGIKFLIEKHADDDEVTEEMIKWLEENYRVPVFVDFVEKGSLHSRYELLKKENEFKYKDNEFYMEYMPYYSKSISCAELFNKKILYRTNILFQKWKV</sequence>
<feature type="domain" description="AMP-dependent synthetase/ligase" evidence="1">
    <location>
        <begin position="97"/>
        <end position="265"/>
    </location>
</feature>
<dbReference type="Proteomes" id="UP000036923">
    <property type="component" value="Unassembled WGS sequence"/>
</dbReference>
<dbReference type="RefSeq" id="WP_050753273.1">
    <property type="nucleotide sequence ID" value="NZ_LGTC01000001.1"/>
</dbReference>
<dbReference type="PANTHER" id="PTHR43845">
    <property type="entry name" value="BLR5969 PROTEIN"/>
    <property type="match status" value="1"/>
</dbReference>
<name>A0A0L6JL61_9FIRM</name>
<dbReference type="SUPFAM" id="SSF56801">
    <property type="entry name" value="Acetyl-CoA synthetase-like"/>
    <property type="match status" value="1"/>
</dbReference>
<dbReference type="EMBL" id="LGTC01000001">
    <property type="protein sequence ID" value="KNY26468.1"/>
    <property type="molecule type" value="Genomic_DNA"/>
</dbReference>
<dbReference type="GO" id="GO:0016874">
    <property type="term" value="F:ligase activity"/>
    <property type="evidence" value="ECO:0007669"/>
    <property type="project" value="UniProtKB-KW"/>
</dbReference>
<dbReference type="InterPro" id="IPR000873">
    <property type="entry name" value="AMP-dep_synth/lig_dom"/>
</dbReference>
<gene>
    <name evidence="2" type="ORF">Bccel_1730</name>
</gene>
<comment type="caution">
    <text evidence="2">The sequence shown here is derived from an EMBL/GenBank/DDBJ whole genome shotgun (WGS) entry which is preliminary data.</text>
</comment>
<dbReference type="Pfam" id="PF00501">
    <property type="entry name" value="AMP-binding"/>
    <property type="match status" value="1"/>
</dbReference>
<evidence type="ECO:0000259" key="1">
    <source>
        <dbReference type="Pfam" id="PF00501"/>
    </source>
</evidence>
<keyword evidence="3" id="KW-1185">Reference proteome</keyword>
<dbReference type="Gene3D" id="3.40.50.12780">
    <property type="entry name" value="N-terminal domain of ligase-like"/>
    <property type="match status" value="1"/>
</dbReference>
<dbReference type="AlphaFoldDB" id="A0A0L6JL61"/>